<gene>
    <name evidence="1" type="ORF">ARMGADRAFT_1020274</name>
</gene>
<dbReference type="Proteomes" id="UP000217790">
    <property type="component" value="Unassembled WGS sequence"/>
</dbReference>
<protein>
    <submittedName>
        <fullName evidence="1">Uncharacterized protein</fullName>
    </submittedName>
</protein>
<dbReference type="InParanoid" id="A0A2H3CSV6"/>
<sequence>MKLWSWYEHSNDPWILKVNAHDFFALHADVNNRGADWRILPSTFWNLDADSPVYSTFWGKGG</sequence>
<name>A0A2H3CSV6_ARMGA</name>
<dbReference type="EMBL" id="KZ293729">
    <property type="protein sequence ID" value="PBK81518.1"/>
    <property type="molecule type" value="Genomic_DNA"/>
</dbReference>
<organism evidence="1 2">
    <name type="scientific">Armillaria gallica</name>
    <name type="common">Bulbous honey fungus</name>
    <name type="synonym">Armillaria bulbosa</name>
    <dbReference type="NCBI Taxonomy" id="47427"/>
    <lineage>
        <taxon>Eukaryota</taxon>
        <taxon>Fungi</taxon>
        <taxon>Dikarya</taxon>
        <taxon>Basidiomycota</taxon>
        <taxon>Agaricomycotina</taxon>
        <taxon>Agaricomycetes</taxon>
        <taxon>Agaricomycetidae</taxon>
        <taxon>Agaricales</taxon>
        <taxon>Marasmiineae</taxon>
        <taxon>Physalacriaceae</taxon>
        <taxon>Armillaria</taxon>
    </lineage>
</organism>
<reference evidence="2" key="1">
    <citation type="journal article" date="2017" name="Nat. Ecol. Evol.">
        <title>Genome expansion and lineage-specific genetic innovations in the forest pathogenic fungi Armillaria.</title>
        <authorList>
            <person name="Sipos G."/>
            <person name="Prasanna A.N."/>
            <person name="Walter M.C."/>
            <person name="O'Connor E."/>
            <person name="Balint B."/>
            <person name="Krizsan K."/>
            <person name="Kiss B."/>
            <person name="Hess J."/>
            <person name="Varga T."/>
            <person name="Slot J."/>
            <person name="Riley R."/>
            <person name="Boka B."/>
            <person name="Rigling D."/>
            <person name="Barry K."/>
            <person name="Lee J."/>
            <person name="Mihaltcheva S."/>
            <person name="LaButti K."/>
            <person name="Lipzen A."/>
            <person name="Waldron R."/>
            <person name="Moloney N.M."/>
            <person name="Sperisen C."/>
            <person name="Kredics L."/>
            <person name="Vagvoelgyi C."/>
            <person name="Patrignani A."/>
            <person name="Fitzpatrick D."/>
            <person name="Nagy I."/>
            <person name="Doyle S."/>
            <person name="Anderson J.B."/>
            <person name="Grigoriev I.V."/>
            <person name="Gueldener U."/>
            <person name="Muensterkoetter M."/>
            <person name="Nagy L.G."/>
        </authorList>
    </citation>
    <scope>NUCLEOTIDE SEQUENCE [LARGE SCALE GENOMIC DNA]</scope>
    <source>
        <strain evidence="2">Ar21-2</strain>
    </source>
</reference>
<dbReference type="AlphaFoldDB" id="A0A2H3CSV6"/>
<keyword evidence="2" id="KW-1185">Reference proteome</keyword>
<proteinExistence type="predicted"/>
<evidence type="ECO:0000313" key="1">
    <source>
        <dbReference type="EMBL" id="PBK81518.1"/>
    </source>
</evidence>
<accession>A0A2H3CSV6</accession>
<evidence type="ECO:0000313" key="2">
    <source>
        <dbReference type="Proteomes" id="UP000217790"/>
    </source>
</evidence>